<dbReference type="Proteomes" id="UP000759537">
    <property type="component" value="Unassembled WGS sequence"/>
</dbReference>
<dbReference type="AlphaFoldDB" id="A0A9P5K019"/>
<dbReference type="InterPro" id="IPR031350">
    <property type="entry name" value="Goodbye_dom"/>
</dbReference>
<evidence type="ECO:0000259" key="2">
    <source>
        <dbReference type="Pfam" id="PF17109"/>
    </source>
</evidence>
<evidence type="ECO:0000313" key="4">
    <source>
        <dbReference type="Proteomes" id="UP000759537"/>
    </source>
</evidence>
<accession>A0A9P5K019</accession>
<reference evidence="3" key="2">
    <citation type="journal article" date="2020" name="Nat. Commun.">
        <title>Large-scale genome sequencing of mycorrhizal fungi provides insights into the early evolution of symbiotic traits.</title>
        <authorList>
            <person name="Miyauchi S."/>
            <person name="Kiss E."/>
            <person name="Kuo A."/>
            <person name="Drula E."/>
            <person name="Kohler A."/>
            <person name="Sanchez-Garcia M."/>
            <person name="Morin E."/>
            <person name="Andreopoulos B."/>
            <person name="Barry K.W."/>
            <person name="Bonito G."/>
            <person name="Buee M."/>
            <person name="Carver A."/>
            <person name="Chen C."/>
            <person name="Cichocki N."/>
            <person name="Clum A."/>
            <person name="Culley D."/>
            <person name="Crous P.W."/>
            <person name="Fauchery L."/>
            <person name="Girlanda M."/>
            <person name="Hayes R.D."/>
            <person name="Keri Z."/>
            <person name="LaButti K."/>
            <person name="Lipzen A."/>
            <person name="Lombard V."/>
            <person name="Magnuson J."/>
            <person name="Maillard F."/>
            <person name="Murat C."/>
            <person name="Nolan M."/>
            <person name="Ohm R.A."/>
            <person name="Pangilinan J."/>
            <person name="Pereira M.F."/>
            <person name="Perotto S."/>
            <person name="Peter M."/>
            <person name="Pfister S."/>
            <person name="Riley R."/>
            <person name="Sitrit Y."/>
            <person name="Stielow J.B."/>
            <person name="Szollosi G."/>
            <person name="Zifcakova L."/>
            <person name="Stursova M."/>
            <person name="Spatafora J.W."/>
            <person name="Tedersoo L."/>
            <person name="Vaario L.M."/>
            <person name="Yamada A."/>
            <person name="Yan M."/>
            <person name="Wang P."/>
            <person name="Xu J."/>
            <person name="Bruns T."/>
            <person name="Baldrian P."/>
            <person name="Vilgalys R."/>
            <person name="Dunand C."/>
            <person name="Henrissat B."/>
            <person name="Grigoriev I.V."/>
            <person name="Hibbett D."/>
            <person name="Nagy L.G."/>
            <person name="Martin F.M."/>
        </authorList>
    </citation>
    <scope>NUCLEOTIDE SEQUENCE</scope>
    <source>
        <strain evidence="3">Prilba</strain>
    </source>
</reference>
<feature type="domain" description="Fungal STAND N-terminal Goodbye" evidence="2">
    <location>
        <begin position="77"/>
        <end position="201"/>
    </location>
</feature>
<reference evidence="3" key="1">
    <citation type="submission" date="2019-10" db="EMBL/GenBank/DDBJ databases">
        <authorList>
            <consortium name="DOE Joint Genome Institute"/>
            <person name="Kuo A."/>
            <person name="Miyauchi S."/>
            <person name="Kiss E."/>
            <person name="Drula E."/>
            <person name="Kohler A."/>
            <person name="Sanchez-Garcia M."/>
            <person name="Andreopoulos B."/>
            <person name="Barry K.W."/>
            <person name="Bonito G."/>
            <person name="Buee M."/>
            <person name="Carver A."/>
            <person name="Chen C."/>
            <person name="Cichocki N."/>
            <person name="Clum A."/>
            <person name="Culley D."/>
            <person name="Crous P.W."/>
            <person name="Fauchery L."/>
            <person name="Girlanda M."/>
            <person name="Hayes R."/>
            <person name="Keri Z."/>
            <person name="LaButti K."/>
            <person name="Lipzen A."/>
            <person name="Lombard V."/>
            <person name="Magnuson J."/>
            <person name="Maillard F."/>
            <person name="Morin E."/>
            <person name="Murat C."/>
            <person name="Nolan M."/>
            <person name="Ohm R."/>
            <person name="Pangilinan J."/>
            <person name="Pereira M."/>
            <person name="Perotto S."/>
            <person name="Peter M."/>
            <person name="Riley R."/>
            <person name="Sitrit Y."/>
            <person name="Stielow B."/>
            <person name="Szollosi G."/>
            <person name="Zifcakova L."/>
            <person name="Stursova M."/>
            <person name="Spatafora J.W."/>
            <person name="Tedersoo L."/>
            <person name="Vaario L.-M."/>
            <person name="Yamada A."/>
            <person name="Yan M."/>
            <person name="Wang P."/>
            <person name="Xu J."/>
            <person name="Bruns T."/>
            <person name="Baldrian P."/>
            <person name="Vilgalys R."/>
            <person name="Henrissat B."/>
            <person name="Grigoriev I.V."/>
            <person name="Hibbett D."/>
            <person name="Nagy L.G."/>
            <person name="Martin F.M."/>
        </authorList>
    </citation>
    <scope>NUCLEOTIDE SEQUENCE</scope>
    <source>
        <strain evidence="3">Prilba</strain>
    </source>
</reference>
<sequence length="315" mass="34871">MGDEVEGSNVAPGACPLKLKLKLEDLVTHLEQNKAERERNGRDPPSFSQSEQLVSTLMSHSHSHISPASSSNFQLIFDNALKAYKKRTKKDLLHHPLITQLQDCDTPSAILTVLQQQVQGPDQSRSGDDRWTRWLNPTVYVINAFSATLGEGVGLAFSPSKVIFAGVGVLLLAAKDVRGGQDTLVDFFERIESVFRRLEIYTEVPPTTERMDTIIRIMVEVLSALGIATEKIKQGRMKKFGKKLIGRTDMEDALKRLDTLSIEEARMAIAEVLKATHTIDERVRVVSDRAMASVSSDSTLVTEVINGALIVYNQA</sequence>
<protein>
    <recommendedName>
        <fullName evidence="2">Fungal STAND N-terminal Goodbye domain-containing protein</fullName>
    </recommendedName>
</protein>
<feature type="compositionally biased region" description="Basic and acidic residues" evidence="1">
    <location>
        <begin position="32"/>
        <end position="42"/>
    </location>
</feature>
<proteinExistence type="predicted"/>
<keyword evidence="4" id="KW-1185">Reference proteome</keyword>
<dbReference type="OrthoDB" id="7464126at2759"/>
<comment type="caution">
    <text evidence="3">The sequence shown here is derived from an EMBL/GenBank/DDBJ whole genome shotgun (WGS) entry which is preliminary data.</text>
</comment>
<feature type="region of interest" description="Disordered" evidence="1">
    <location>
        <begin position="32"/>
        <end position="54"/>
    </location>
</feature>
<evidence type="ECO:0000313" key="3">
    <source>
        <dbReference type="EMBL" id="KAF8471626.1"/>
    </source>
</evidence>
<dbReference type="EMBL" id="WHVB01000022">
    <property type="protein sequence ID" value="KAF8471626.1"/>
    <property type="molecule type" value="Genomic_DNA"/>
</dbReference>
<evidence type="ECO:0000256" key="1">
    <source>
        <dbReference type="SAM" id="MobiDB-lite"/>
    </source>
</evidence>
<gene>
    <name evidence="3" type="ORF">DFH94DRAFT_684783</name>
</gene>
<name>A0A9P5K019_9AGAM</name>
<dbReference type="Pfam" id="PF17109">
    <property type="entry name" value="Goodbye"/>
    <property type="match status" value="1"/>
</dbReference>
<organism evidence="3 4">
    <name type="scientific">Russula ochroleuca</name>
    <dbReference type="NCBI Taxonomy" id="152965"/>
    <lineage>
        <taxon>Eukaryota</taxon>
        <taxon>Fungi</taxon>
        <taxon>Dikarya</taxon>
        <taxon>Basidiomycota</taxon>
        <taxon>Agaricomycotina</taxon>
        <taxon>Agaricomycetes</taxon>
        <taxon>Russulales</taxon>
        <taxon>Russulaceae</taxon>
        <taxon>Russula</taxon>
    </lineage>
</organism>